<proteinExistence type="predicted"/>
<dbReference type="Proteomes" id="UP000499080">
    <property type="component" value="Unassembled WGS sequence"/>
</dbReference>
<evidence type="ECO:0000313" key="1">
    <source>
        <dbReference type="EMBL" id="GBM81197.1"/>
    </source>
</evidence>
<protein>
    <submittedName>
        <fullName evidence="1">Uncharacterized protein</fullName>
    </submittedName>
</protein>
<dbReference type="EMBL" id="BGPR01002930">
    <property type="protein sequence ID" value="GBM81197.1"/>
    <property type="molecule type" value="Genomic_DNA"/>
</dbReference>
<comment type="caution">
    <text evidence="1">The sequence shown here is derived from an EMBL/GenBank/DDBJ whole genome shotgun (WGS) entry which is preliminary data.</text>
</comment>
<dbReference type="OrthoDB" id="415822at2759"/>
<sequence length="136" mass="15720">MLQELSNTPLDVFSQFQDSSTVFFPEVNTKEIPPELFDKSDTNLTCGCFPVHQHRTHLQIVRVWTRSRYCLPLCLQVPHRKLEQKYFHKNFFQLGILEGDSEYTGKIGLKIMSRTSDQVLGWCGLLSSDYAFLLSS</sequence>
<evidence type="ECO:0000313" key="2">
    <source>
        <dbReference type="Proteomes" id="UP000499080"/>
    </source>
</evidence>
<accession>A0A4Y2ITS3</accession>
<reference evidence="1 2" key="1">
    <citation type="journal article" date="2019" name="Sci. Rep.">
        <title>Orb-weaving spider Araneus ventricosus genome elucidates the spidroin gene catalogue.</title>
        <authorList>
            <person name="Kono N."/>
            <person name="Nakamura H."/>
            <person name="Ohtoshi R."/>
            <person name="Moran D.A.P."/>
            <person name="Shinohara A."/>
            <person name="Yoshida Y."/>
            <person name="Fujiwara M."/>
            <person name="Mori M."/>
            <person name="Tomita M."/>
            <person name="Arakawa K."/>
        </authorList>
    </citation>
    <scope>NUCLEOTIDE SEQUENCE [LARGE SCALE GENOMIC DNA]</scope>
</reference>
<dbReference type="AlphaFoldDB" id="A0A4Y2ITS3"/>
<organism evidence="1 2">
    <name type="scientific">Araneus ventricosus</name>
    <name type="common">Orbweaver spider</name>
    <name type="synonym">Epeira ventricosa</name>
    <dbReference type="NCBI Taxonomy" id="182803"/>
    <lineage>
        <taxon>Eukaryota</taxon>
        <taxon>Metazoa</taxon>
        <taxon>Ecdysozoa</taxon>
        <taxon>Arthropoda</taxon>
        <taxon>Chelicerata</taxon>
        <taxon>Arachnida</taxon>
        <taxon>Araneae</taxon>
        <taxon>Araneomorphae</taxon>
        <taxon>Entelegynae</taxon>
        <taxon>Araneoidea</taxon>
        <taxon>Araneidae</taxon>
        <taxon>Araneus</taxon>
    </lineage>
</organism>
<name>A0A4Y2ITS3_ARAVE</name>
<gene>
    <name evidence="1" type="ORF">AVEN_197337_1</name>
</gene>
<keyword evidence="2" id="KW-1185">Reference proteome</keyword>